<proteinExistence type="predicted"/>
<dbReference type="PANTHER" id="PTHR34223">
    <property type="entry name" value="OS11G0201299 PROTEIN"/>
    <property type="match status" value="1"/>
</dbReference>
<sequence length="83" mass="9222">MDSAGDLDRISALPDTVLHRILACVRDATTVTRTAALSRRWRRVWVRAPCLALWDTTDHGEAQRRRTAGWLRGLRGLGAGAAR</sequence>
<organism evidence="1 2">
    <name type="scientific">Dichanthelium oligosanthes</name>
    <dbReference type="NCBI Taxonomy" id="888268"/>
    <lineage>
        <taxon>Eukaryota</taxon>
        <taxon>Viridiplantae</taxon>
        <taxon>Streptophyta</taxon>
        <taxon>Embryophyta</taxon>
        <taxon>Tracheophyta</taxon>
        <taxon>Spermatophyta</taxon>
        <taxon>Magnoliopsida</taxon>
        <taxon>Liliopsida</taxon>
        <taxon>Poales</taxon>
        <taxon>Poaceae</taxon>
        <taxon>PACMAD clade</taxon>
        <taxon>Panicoideae</taxon>
        <taxon>Panicodae</taxon>
        <taxon>Paniceae</taxon>
        <taxon>Dichantheliinae</taxon>
        <taxon>Dichanthelium</taxon>
    </lineage>
</organism>
<dbReference type="SUPFAM" id="SSF81383">
    <property type="entry name" value="F-box domain"/>
    <property type="match status" value="1"/>
</dbReference>
<reference evidence="1 2" key="1">
    <citation type="submission" date="2016-09" db="EMBL/GenBank/DDBJ databases">
        <title>The draft genome of Dichanthelium oligosanthes: A C3 panicoid grass species.</title>
        <authorList>
            <person name="Studer A.J."/>
            <person name="Schnable J.C."/>
            <person name="Brutnell T.P."/>
        </authorList>
    </citation>
    <scope>NUCLEOTIDE SEQUENCE [LARGE SCALE GENOMIC DNA]</scope>
    <source>
        <strain evidence="2">cv. Kellogg 1175</strain>
        <tissue evidence="1">Leaf</tissue>
    </source>
</reference>
<accession>A0A1E5WJ20</accession>
<dbReference type="EMBL" id="LWDX02005787">
    <property type="protein sequence ID" value="OEL37395.1"/>
    <property type="molecule type" value="Genomic_DNA"/>
</dbReference>
<dbReference type="PANTHER" id="PTHR34223:SF51">
    <property type="entry name" value="OS06G0556300 PROTEIN"/>
    <property type="match status" value="1"/>
</dbReference>
<protein>
    <recommendedName>
        <fullName evidence="3">F-box domain-containing protein</fullName>
    </recommendedName>
</protein>
<dbReference type="InterPro" id="IPR036047">
    <property type="entry name" value="F-box-like_dom_sf"/>
</dbReference>
<comment type="caution">
    <text evidence="1">The sequence shown here is derived from an EMBL/GenBank/DDBJ whole genome shotgun (WGS) entry which is preliminary data.</text>
</comment>
<evidence type="ECO:0000313" key="1">
    <source>
        <dbReference type="EMBL" id="OEL37395.1"/>
    </source>
</evidence>
<dbReference type="InterPro" id="IPR053197">
    <property type="entry name" value="F-box_SCFL_complex_component"/>
</dbReference>
<evidence type="ECO:0008006" key="3">
    <source>
        <dbReference type="Google" id="ProtNLM"/>
    </source>
</evidence>
<evidence type="ECO:0000313" key="2">
    <source>
        <dbReference type="Proteomes" id="UP000095767"/>
    </source>
</evidence>
<keyword evidence="2" id="KW-1185">Reference proteome</keyword>
<dbReference type="STRING" id="888268.A0A1E5WJ20"/>
<name>A0A1E5WJ20_9POAL</name>
<gene>
    <name evidence="1" type="ORF">BAE44_0001587</name>
</gene>
<dbReference type="Gene3D" id="1.20.1280.50">
    <property type="match status" value="1"/>
</dbReference>
<dbReference type="AlphaFoldDB" id="A0A1E5WJ20"/>
<dbReference type="Proteomes" id="UP000095767">
    <property type="component" value="Unassembled WGS sequence"/>
</dbReference>